<evidence type="ECO:0000313" key="3">
    <source>
        <dbReference type="Proteomes" id="UP000233781"/>
    </source>
</evidence>
<dbReference type="Proteomes" id="UP000233781">
    <property type="component" value="Unassembled WGS sequence"/>
</dbReference>
<organism evidence="2 3">
    <name type="scientific">Phycicoccus duodecadis</name>
    <dbReference type="NCBI Taxonomy" id="173053"/>
    <lineage>
        <taxon>Bacteria</taxon>
        <taxon>Bacillati</taxon>
        <taxon>Actinomycetota</taxon>
        <taxon>Actinomycetes</taxon>
        <taxon>Micrococcales</taxon>
        <taxon>Intrasporangiaceae</taxon>
        <taxon>Phycicoccus</taxon>
    </lineage>
</organism>
<evidence type="ECO:0000259" key="1">
    <source>
        <dbReference type="Pfam" id="PF21962"/>
    </source>
</evidence>
<proteinExistence type="predicted"/>
<sequence>MATLPTTDDSLLVRTAFRDDDGWAALRDAVAEENADGFRAYVTVVDDPDQADAS</sequence>
<evidence type="ECO:0000313" key="2">
    <source>
        <dbReference type="EMBL" id="PKW27309.1"/>
    </source>
</evidence>
<feature type="domain" description="DUF6924" evidence="1">
    <location>
        <begin position="9"/>
        <end position="53"/>
    </location>
</feature>
<dbReference type="Pfam" id="PF21962">
    <property type="entry name" value="DUF6924"/>
    <property type="match status" value="1"/>
</dbReference>
<reference evidence="2 3" key="1">
    <citation type="submission" date="2017-12" db="EMBL/GenBank/DDBJ databases">
        <title>Sequencing the genomes of 1000 Actinobacteria strains.</title>
        <authorList>
            <person name="Klenk H.-P."/>
        </authorList>
    </citation>
    <scope>NUCLEOTIDE SEQUENCE [LARGE SCALE GENOMIC DNA]</scope>
    <source>
        <strain evidence="2 3">DSM 12806</strain>
    </source>
</reference>
<accession>A0A2N3YKG9</accession>
<dbReference type="InterPro" id="IPR053832">
    <property type="entry name" value="DUF6924"/>
</dbReference>
<protein>
    <recommendedName>
        <fullName evidence="1">DUF6924 domain-containing protein</fullName>
    </recommendedName>
</protein>
<comment type="caution">
    <text evidence="2">The sequence shown here is derived from an EMBL/GenBank/DDBJ whole genome shotgun (WGS) entry which is preliminary data.</text>
</comment>
<gene>
    <name evidence="2" type="ORF">ATL31_2147</name>
</gene>
<dbReference type="AlphaFoldDB" id="A0A2N3YKG9"/>
<keyword evidence="3" id="KW-1185">Reference proteome</keyword>
<name>A0A2N3YKG9_9MICO</name>
<dbReference type="EMBL" id="PJNE01000001">
    <property type="protein sequence ID" value="PKW27309.1"/>
    <property type="molecule type" value="Genomic_DNA"/>
</dbReference>